<protein>
    <submittedName>
        <fullName evidence="7">Uncharacterized protein</fullName>
    </submittedName>
</protein>
<proteinExistence type="predicted"/>
<dbReference type="PANTHER" id="PTHR45719:SF8">
    <property type="entry name" value="BETA-GLUCURONOSYLTRANSFERASE GLCAT14C"/>
    <property type="match status" value="1"/>
</dbReference>
<keyword evidence="2" id="KW-0328">Glycosyltransferase</keyword>
<evidence type="ECO:0000256" key="3">
    <source>
        <dbReference type="ARBA" id="ARBA00022679"/>
    </source>
</evidence>
<comment type="subcellular location">
    <subcellularLocation>
        <location evidence="1">Membrane</location>
        <topology evidence="1">Single-pass type II membrane protein</topology>
    </subcellularLocation>
</comment>
<keyword evidence="5" id="KW-0325">Glycoprotein</keyword>
<keyword evidence="6" id="KW-0732">Signal</keyword>
<dbReference type="EMBL" id="RDQH01000338">
    <property type="protein sequence ID" value="RXH80542.1"/>
    <property type="molecule type" value="Genomic_DNA"/>
</dbReference>
<sequence length="485" mass="55160">MKRARSQWLMILTATSLLFLFLLLTLTLAGHGKYSSSAAADFYYEQREFTTLDRNFGDTTEGTDNENENSHRLGIPKLPRFAYLISGSKGDGPQLRRLLQAVYHPRNYYLLHLDLEASDAERLELAKYVKSESAIRKFRNAMVIGNADLVTAKGPTMTAATLHAIAILLKRAKDWDWFINLGASDYPLMSQDGFYYLGHSDLLHIFSFLPRDLNFLEHTSNIGWKESVKLFNLNLFVLSSSVGLGFYGLFINQRARPIIIDPGLYHSKKSAVFWAKERRSIPASFKLYMGTTLLHLSIAYTFTSPRPCVKREPCALGSTWVVLTKSFLEFCVWGWDNLPRTLLMYYTNFLSSPEGYFHTVACNHKDYQNTTVNHNLHYIRWDSPPKANPINLTLEHYNDMVQSGAPFAGTFSRDDPVLNKIDKELLRRPSGHFTPGGWCLGNLGENPCLVYGNSNAVKPTVVSKRLEKLIVNLLDSENFRPKQCK</sequence>
<feature type="signal peptide" evidence="6">
    <location>
        <begin position="1"/>
        <end position="29"/>
    </location>
</feature>
<keyword evidence="8" id="KW-1185">Reference proteome</keyword>
<evidence type="ECO:0000313" key="8">
    <source>
        <dbReference type="Proteomes" id="UP000290289"/>
    </source>
</evidence>
<comment type="caution">
    <text evidence="7">The sequence shown here is derived from an EMBL/GenBank/DDBJ whole genome shotgun (WGS) entry which is preliminary data.</text>
</comment>
<dbReference type="InterPro" id="IPR003406">
    <property type="entry name" value="Glyco_trans_14"/>
</dbReference>
<reference evidence="7 8" key="1">
    <citation type="submission" date="2018-10" db="EMBL/GenBank/DDBJ databases">
        <title>A high-quality apple genome assembly.</title>
        <authorList>
            <person name="Hu J."/>
        </authorList>
    </citation>
    <scope>NUCLEOTIDE SEQUENCE [LARGE SCALE GENOMIC DNA]</scope>
    <source>
        <strain evidence="8">cv. HFTH1</strain>
        <tissue evidence="7">Young leaf</tissue>
    </source>
</reference>
<evidence type="ECO:0000256" key="2">
    <source>
        <dbReference type="ARBA" id="ARBA00022676"/>
    </source>
</evidence>
<dbReference type="Pfam" id="PF02485">
    <property type="entry name" value="Branch"/>
    <property type="match status" value="2"/>
</dbReference>
<dbReference type="Proteomes" id="UP000290289">
    <property type="component" value="Chromosome 12"/>
</dbReference>
<keyword evidence="4" id="KW-0472">Membrane</keyword>
<gene>
    <name evidence="7" type="ORF">DVH24_004456</name>
</gene>
<evidence type="ECO:0000313" key="7">
    <source>
        <dbReference type="EMBL" id="RXH80542.1"/>
    </source>
</evidence>
<organism evidence="7 8">
    <name type="scientific">Malus domestica</name>
    <name type="common">Apple</name>
    <name type="synonym">Pyrus malus</name>
    <dbReference type="NCBI Taxonomy" id="3750"/>
    <lineage>
        <taxon>Eukaryota</taxon>
        <taxon>Viridiplantae</taxon>
        <taxon>Streptophyta</taxon>
        <taxon>Embryophyta</taxon>
        <taxon>Tracheophyta</taxon>
        <taxon>Spermatophyta</taxon>
        <taxon>Magnoliopsida</taxon>
        <taxon>eudicotyledons</taxon>
        <taxon>Gunneridae</taxon>
        <taxon>Pentapetalae</taxon>
        <taxon>rosids</taxon>
        <taxon>fabids</taxon>
        <taxon>Rosales</taxon>
        <taxon>Rosaceae</taxon>
        <taxon>Amygdaloideae</taxon>
        <taxon>Maleae</taxon>
        <taxon>Malus</taxon>
    </lineage>
</organism>
<evidence type="ECO:0000256" key="5">
    <source>
        <dbReference type="ARBA" id="ARBA00023180"/>
    </source>
</evidence>
<dbReference type="AlphaFoldDB" id="A0A498IEI6"/>
<evidence type="ECO:0000256" key="6">
    <source>
        <dbReference type="SAM" id="SignalP"/>
    </source>
</evidence>
<dbReference type="InterPro" id="IPR044610">
    <property type="entry name" value="GLCAT14A/B/C"/>
</dbReference>
<feature type="chain" id="PRO_5019865901" evidence="6">
    <location>
        <begin position="30"/>
        <end position="485"/>
    </location>
</feature>
<dbReference type="GO" id="GO:0016020">
    <property type="term" value="C:membrane"/>
    <property type="evidence" value="ECO:0007669"/>
    <property type="project" value="UniProtKB-SubCell"/>
</dbReference>
<keyword evidence="3" id="KW-0808">Transferase</keyword>
<dbReference type="GO" id="GO:0015020">
    <property type="term" value="F:glucuronosyltransferase activity"/>
    <property type="evidence" value="ECO:0007669"/>
    <property type="project" value="InterPro"/>
</dbReference>
<accession>A0A498IEI6</accession>
<dbReference type="PANTHER" id="PTHR45719">
    <property type="entry name" value="GLYCOSYLTRANSFERASE"/>
    <property type="match status" value="1"/>
</dbReference>
<evidence type="ECO:0000256" key="1">
    <source>
        <dbReference type="ARBA" id="ARBA00004606"/>
    </source>
</evidence>
<dbReference type="STRING" id="3750.A0A498IEI6"/>
<name>A0A498IEI6_MALDO</name>
<evidence type="ECO:0000256" key="4">
    <source>
        <dbReference type="ARBA" id="ARBA00023136"/>
    </source>
</evidence>